<evidence type="ECO:0000313" key="3">
    <source>
        <dbReference type="Proteomes" id="UP001497472"/>
    </source>
</evidence>
<dbReference type="AlphaFoldDB" id="A0AAV1IVE1"/>
<organism evidence="2 3">
    <name type="scientific">Leptosia nina</name>
    <dbReference type="NCBI Taxonomy" id="320188"/>
    <lineage>
        <taxon>Eukaryota</taxon>
        <taxon>Metazoa</taxon>
        <taxon>Ecdysozoa</taxon>
        <taxon>Arthropoda</taxon>
        <taxon>Hexapoda</taxon>
        <taxon>Insecta</taxon>
        <taxon>Pterygota</taxon>
        <taxon>Neoptera</taxon>
        <taxon>Endopterygota</taxon>
        <taxon>Lepidoptera</taxon>
        <taxon>Glossata</taxon>
        <taxon>Ditrysia</taxon>
        <taxon>Papilionoidea</taxon>
        <taxon>Pieridae</taxon>
        <taxon>Pierinae</taxon>
        <taxon>Leptosia</taxon>
    </lineage>
</organism>
<feature type="transmembrane region" description="Helical" evidence="1">
    <location>
        <begin position="52"/>
        <end position="73"/>
    </location>
</feature>
<keyword evidence="1" id="KW-0472">Membrane</keyword>
<dbReference type="EMBL" id="CAVLEF010000002">
    <property type="protein sequence ID" value="CAK1541204.1"/>
    <property type="molecule type" value="Genomic_DNA"/>
</dbReference>
<reference evidence="2 3" key="1">
    <citation type="submission" date="2023-11" db="EMBL/GenBank/DDBJ databases">
        <authorList>
            <person name="Okamura Y."/>
        </authorList>
    </citation>
    <scope>NUCLEOTIDE SEQUENCE [LARGE SCALE GENOMIC DNA]</scope>
</reference>
<feature type="transmembrane region" description="Helical" evidence="1">
    <location>
        <begin position="209"/>
        <end position="227"/>
    </location>
</feature>
<gene>
    <name evidence="2" type="ORF">LNINA_LOCUS1208</name>
</gene>
<keyword evidence="1" id="KW-1133">Transmembrane helix</keyword>
<protein>
    <recommendedName>
        <fullName evidence="4">NADH dehydrogenase subunit 6</fullName>
    </recommendedName>
</protein>
<evidence type="ECO:0000256" key="1">
    <source>
        <dbReference type="SAM" id="Phobius"/>
    </source>
</evidence>
<sequence length="228" mass="24840">MDKPTPLYDRTLHFGRRCQLSGLLFAPNVTHTRGFWDMDPVLSYYSSATENAIQIVLGAVSIMLCFVSTLLLIGACCNLPILIEIYQWGVLVYSSTVVLLFFILVIFCFFVHTNCVLAGAVLLALMVVVVLSPEHAVSSTALLIPTGVGAISLIFIFTGVVLFFATLGDDEGLVQMFVWVTFLAVLIGFFLVLMIAGECLLKPVCILSDFDWLSGSALLVLIVGYLLG</sequence>
<feature type="transmembrane region" description="Helical" evidence="1">
    <location>
        <begin position="140"/>
        <end position="164"/>
    </location>
</feature>
<keyword evidence="3" id="KW-1185">Reference proteome</keyword>
<comment type="caution">
    <text evidence="2">The sequence shown here is derived from an EMBL/GenBank/DDBJ whole genome shotgun (WGS) entry which is preliminary data.</text>
</comment>
<feature type="transmembrane region" description="Helical" evidence="1">
    <location>
        <begin position="176"/>
        <end position="197"/>
    </location>
</feature>
<accession>A0AAV1IVE1</accession>
<evidence type="ECO:0000313" key="2">
    <source>
        <dbReference type="EMBL" id="CAK1541204.1"/>
    </source>
</evidence>
<feature type="transmembrane region" description="Helical" evidence="1">
    <location>
        <begin position="85"/>
        <end position="110"/>
    </location>
</feature>
<proteinExistence type="predicted"/>
<evidence type="ECO:0008006" key="4">
    <source>
        <dbReference type="Google" id="ProtNLM"/>
    </source>
</evidence>
<feature type="transmembrane region" description="Helical" evidence="1">
    <location>
        <begin position="116"/>
        <end position="133"/>
    </location>
</feature>
<name>A0AAV1IVE1_9NEOP</name>
<dbReference type="Proteomes" id="UP001497472">
    <property type="component" value="Unassembled WGS sequence"/>
</dbReference>
<keyword evidence="1" id="KW-0812">Transmembrane</keyword>